<dbReference type="KEGG" id="span:AWL63_18780"/>
<evidence type="ECO:0000313" key="3">
    <source>
        <dbReference type="Proteomes" id="UP000094256"/>
    </source>
</evidence>
<accession>A0A1B3ZE22</accession>
<dbReference type="AlphaFoldDB" id="A0A1B3ZE22"/>
<sequence>MSTALDTREIASATPRLRVADWLWRPWYAKLWWTTILIYWLGMATSSTLPVLADFYSSALAGFLNVLFFPMTALMVLGVGYVQTWLEGFSSAAGGSPFPAQGTAMVSKLEEQHARAFEELNAITDINDPRSGSLWIGNPLSFQYPNRRL</sequence>
<keyword evidence="1" id="KW-0472">Membrane</keyword>
<dbReference type="OrthoDB" id="7451469at2"/>
<reference evidence="2 3" key="1">
    <citation type="submission" date="2016-01" db="EMBL/GenBank/DDBJ databases">
        <title>Complete genome and mega plasmid sequence of Sphingomonas panacis DCY99 elicits systemic resistance in rice to Xanthomonas oryzae.</title>
        <authorList>
            <person name="Kim Y.J."/>
            <person name="Yang D.C."/>
            <person name="Sing P."/>
        </authorList>
    </citation>
    <scope>NUCLEOTIDE SEQUENCE [LARGE SCALE GENOMIC DNA]</scope>
    <source>
        <strain evidence="2 3">DCY99</strain>
    </source>
</reference>
<proteinExistence type="predicted"/>
<evidence type="ECO:0000256" key="1">
    <source>
        <dbReference type="SAM" id="Phobius"/>
    </source>
</evidence>
<dbReference type="STRING" id="1560345.AWL63_18780"/>
<keyword evidence="3" id="KW-1185">Reference proteome</keyword>
<protein>
    <submittedName>
        <fullName evidence="2">Uncharacterized protein</fullName>
    </submittedName>
</protein>
<evidence type="ECO:0000313" key="2">
    <source>
        <dbReference type="EMBL" id="AOH85679.1"/>
    </source>
</evidence>
<dbReference type="Proteomes" id="UP000094256">
    <property type="component" value="Chromosome"/>
</dbReference>
<organism evidence="2 3">
    <name type="scientific">Sphingomonas panacis</name>
    <dbReference type="NCBI Taxonomy" id="1560345"/>
    <lineage>
        <taxon>Bacteria</taxon>
        <taxon>Pseudomonadati</taxon>
        <taxon>Pseudomonadota</taxon>
        <taxon>Alphaproteobacteria</taxon>
        <taxon>Sphingomonadales</taxon>
        <taxon>Sphingomonadaceae</taxon>
        <taxon>Sphingomonas</taxon>
    </lineage>
</organism>
<dbReference type="RefSeq" id="WP_069206214.1">
    <property type="nucleotide sequence ID" value="NZ_CP014168.1"/>
</dbReference>
<keyword evidence="1" id="KW-1133">Transmembrane helix</keyword>
<gene>
    <name evidence="2" type="ORF">AWL63_18780</name>
</gene>
<name>A0A1B3ZE22_9SPHN</name>
<feature type="transmembrane region" description="Helical" evidence="1">
    <location>
        <begin position="59"/>
        <end position="82"/>
    </location>
</feature>
<dbReference type="EMBL" id="CP014168">
    <property type="protein sequence ID" value="AOH85679.1"/>
    <property type="molecule type" value="Genomic_DNA"/>
</dbReference>
<feature type="transmembrane region" description="Helical" evidence="1">
    <location>
        <begin position="31"/>
        <end position="53"/>
    </location>
</feature>
<keyword evidence="1" id="KW-0812">Transmembrane</keyword>